<dbReference type="InParanoid" id="A2FBB7"/>
<accession>A2FBB7</accession>
<dbReference type="Proteomes" id="UP000001542">
    <property type="component" value="Unassembled WGS sequence"/>
</dbReference>
<keyword evidence="2" id="KW-0175">Coiled coil</keyword>
<dbReference type="GO" id="GO:0005874">
    <property type="term" value="C:microtubule"/>
    <property type="evidence" value="ECO:0007669"/>
    <property type="project" value="UniProtKB-KW"/>
</dbReference>
<dbReference type="OrthoDB" id="10523207at2759"/>
<keyword evidence="5" id="KW-1185">Reference proteome</keyword>
<dbReference type="SUPFAM" id="SSF47576">
    <property type="entry name" value="Calponin-homology domain, CH-domain"/>
    <property type="match status" value="1"/>
</dbReference>
<evidence type="ECO:0000256" key="1">
    <source>
        <dbReference type="PROSITE-ProRule" id="PRU00576"/>
    </source>
</evidence>
<name>A2FBB7_TRIV3</name>
<evidence type="ECO:0000259" key="3">
    <source>
        <dbReference type="PROSITE" id="PS51230"/>
    </source>
</evidence>
<protein>
    <recommendedName>
        <fullName evidence="3">EB1 C-terminal domain-containing protein</fullName>
    </recommendedName>
</protein>
<feature type="coiled-coil region" evidence="2">
    <location>
        <begin position="82"/>
        <end position="138"/>
    </location>
</feature>
<dbReference type="RefSeq" id="XP_001310727.1">
    <property type="nucleotide sequence ID" value="XM_001310726.1"/>
</dbReference>
<dbReference type="SMR" id="A2FBB7"/>
<gene>
    <name evidence="4" type="ORF">TVAG_157820</name>
</gene>
<dbReference type="SUPFAM" id="SSF140612">
    <property type="entry name" value="EB1 dimerisation domain-like"/>
    <property type="match status" value="1"/>
</dbReference>
<dbReference type="VEuPathDB" id="TrichDB:TVAGG3_0232250"/>
<organism evidence="4 5">
    <name type="scientific">Trichomonas vaginalis (strain ATCC PRA-98 / G3)</name>
    <dbReference type="NCBI Taxonomy" id="412133"/>
    <lineage>
        <taxon>Eukaryota</taxon>
        <taxon>Metamonada</taxon>
        <taxon>Parabasalia</taxon>
        <taxon>Trichomonadida</taxon>
        <taxon>Trichomonadidae</taxon>
        <taxon>Trichomonas</taxon>
    </lineage>
</organism>
<dbReference type="InterPro" id="IPR036872">
    <property type="entry name" value="CH_dom_sf"/>
</dbReference>
<dbReference type="EMBL" id="DS113700">
    <property type="protein sequence ID" value="EAX97797.1"/>
    <property type="molecule type" value="Genomic_DNA"/>
</dbReference>
<reference evidence="4" key="1">
    <citation type="submission" date="2006-10" db="EMBL/GenBank/DDBJ databases">
        <authorList>
            <person name="Amadeo P."/>
            <person name="Zhao Q."/>
            <person name="Wortman J."/>
            <person name="Fraser-Liggett C."/>
            <person name="Carlton J."/>
        </authorList>
    </citation>
    <scope>NUCLEOTIDE SEQUENCE</scope>
    <source>
        <strain evidence="4">G3</strain>
    </source>
</reference>
<dbReference type="PROSITE" id="PS51230">
    <property type="entry name" value="EB1_C"/>
    <property type="match status" value="1"/>
</dbReference>
<dbReference type="Pfam" id="PF03271">
    <property type="entry name" value="EB1"/>
    <property type="match status" value="1"/>
</dbReference>
<dbReference type="InterPro" id="IPR036133">
    <property type="entry name" value="EB1_C_sf"/>
</dbReference>
<dbReference type="AlphaFoldDB" id="A2FBB7"/>
<feature type="domain" description="EB1 C-terminal" evidence="3">
    <location>
        <begin position="110"/>
        <end position="178"/>
    </location>
</feature>
<proteinExistence type="predicted"/>
<dbReference type="Gene3D" id="1.10.418.10">
    <property type="entry name" value="Calponin-like domain"/>
    <property type="match status" value="1"/>
</dbReference>
<evidence type="ECO:0000256" key="2">
    <source>
        <dbReference type="SAM" id="Coils"/>
    </source>
</evidence>
<keyword evidence="1" id="KW-0493">Microtubule</keyword>
<dbReference type="GO" id="GO:0008017">
    <property type="term" value="F:microtubule binding"/>
    <property type="evidence" value="ECO:0007669"/>
    <property type="project" value="InterPro"/>
</dbReference>
<sequence>MKDSDIIAWLNESTGGQLQSFKDASTGREICFVLADLAEDRKSKKMVSMGKTPEEKAANFEIASRIYEQLGLTFNYDINLLVQGDKNEIRNLIQEIISLSNDPSEDIDGLLQTLENDLKEKLEEAKTQSKQLEDVALERDFYFEKLRKIEAVARRYPPDVNDSIIKIISLKAPEILPE</sequence>
<reference evidence="4" key="2">
    <citation type="journal article" date="2007" name="Science">
        <title>Draft genome sequence of the sexually transmitted pathogen Trichomonas vaginalis.</title>
        <authorList>
            <person name="Carlton J.M."/>
            <person name="Hirt R.P."/>
            <person name="Silva J.C."/>
            <person name="Delcher A.L."/>
            <person name="Schatz M."/>
            <person name="Zhao Q."/>
            <person name="Wortman J.R."/>
            <person name="Bidwell S.L."/>
            <person name="Alsmark U.C.M."/>
            <person name="Besteiro S."/>
            <person name="Sicheritz-Ponten T."/>
            <person name="Noel C.J."/>
            <person name="Dacks J.B."/>
            <person name="Foster P.G."/>
            <person name="Simillion C."/>
            <person name="Van de Peer Y."/>
            <person name="Miranda-Saavedra D."/>
            <person name="Barton G.J."/>
            <person name="Westrop G.D."/>
            <person name="Mueller S."/>
            <person name="Dessi D."/>
            <person name="Fiori P.L."/>
            <person name="Ren Q."/>
            <person name="Paulsen I."/>
            <person name="Zhang H."/>
            <person name="Bastida-Corcuera F.D."/>
            <person name="Simoes-Barbosa A."/>
            <person name="Brown M.T."/>
            <person name="Hayes R.D."/>
            <person name="Mukherjee M."/>
            <person name="Okumura C.Y."/>
            <person name="Schneider R."/>
            <person name="Smith A.J."/>
            <person name="Vanacova S."/>
            <person name="Villalvazo M."/>
            <person name="Haas B.J."/>
            <person name="Pertea M."/>
            <person name="Feldblyum T.V."/>
            <person name="Utterback T.R."/>
            <person name="Shu C.L."/>
            <person name="Osoegawa K."/>
            <person name="de Jong P.J."/>
            <person name="Hrdy I."/>
            <person name="Horvathova L."/>
            <person name="Zubacova Z."/>
            <person name="Dolezal P."/>
            <person name="Malik S.B."/>
            <person name="Logsdon J.M. Jr."/>
            <person name="Henze K."/>
            <person name="Gupta A."/>
            <person name="Wang C.C."/>
            <person name="Dunne R.L."/>
            <person name="Upcroft J.A."/>
            <person name="Upcroft P."/>
            <person name="White O."/>
            <person name="Salzberg S.L."/>
            <person name="Tang P."/>
            <person name="Chiu C.-H."/>
            <person name="Lee Y.-S."/>
            <person name="Embley T.M."/>
            <person name="Coombs G.H."/>
            <person name="Mottram J.C."/>
            <person name="Tachezy J."/>
            <person name="Fraser-Liggett C.M."/>
            <person name="Johnson P.J."/>
        </authorList>
    </citation>
    <scope>NUCLEOTIDE SEQUENCE [LARGE SCALE GENOMIC DNA]</scope>
    <source>
        <strain evidence="4">G3</strain>
    </source>
</reference>
<dbReference type="VEuPathDB" id="TrichDB:TVAG_157820"/>
<dbReference type="InterPro" id="IPR004953">
    <property type="entry name" value="EB1_C"/>
</dbReference>
<dbReference type="Gene3D" id="1.20.5.1430">
    <property type="match status" value="1"/>
</dbReference>
<evidence type="ECO:0000313" key="5">
    <source>
        <dbReference type="Proteomes" id="UP000001542"/>
    </source>
</evidence>
<dbReference type="KEGG" id="tva:4755585"/>
<evidence type="ECO:0000313" key="4">
    <source>
        <dbReference type="EMBL" id="EAX97797.1"/>
    </source>
</evidence>